<comment type="cofactor">
    <cofactor evidence="1">
        <name>Zn(2+)</name>
        <dbReference type="ChEBI" id="CHEBI:29105"/>
    </cofactor>
</comment>
<dbReference type="InterPro" id="IPR001279">
    <property type="entry name" value="Metallo-B-lactamas"/>
</dbReference>
<name>A0A540V9V7_9CHLR</name>
<evidence type="ECO:0000256" key="2">
    <source>
        <dbReference type="ARBA" id="ARBA00022723"/>
    </source>
</evidence>
<dbReference type="SMART" id="SM00849">
    <property type="entry name" value="Lactamase_B"/>
    <property type="match status" value="1"/>
</dbReference>
<dbReference type="InterPro" id="IPR051453">
    <property type="entry name" value="MBL_Glyoxalase_II"/>
</dbReference>
<dbReference type="InterPro" id="IPR036866">
    <property type="entry name" value="RibonucZ/Hydroxyglut_hydro"/>
</dbReference>
<evidence type="ECO:0000256" key="1">
    <source>
        <dbReference type="ARBA" id="ARBA00001947"/>
    </source>
</evidence>
<protein>
    <submittedName>
        <fullName evidence="6">MBL fold metallo-hydrolase</fullName>
    </submittedName>
</protein>
<dbReference type="PANTHER" id="PTHR46233:SF3">
    <property type="entry name" value="HYDROXYACYLGLUTATHIONE HYDROLASE GLOC"/>
    <property type="match status" value="1"/>
</dbReference>
<feature type="domain" description="Metallo-beta-lactamase" evidence="5">
    <location>
        <begin position="12"/>
        <end position="192"/>
    </location>
</feature>
<dbReference type="AlphaFoldDB" id="A0A540V9V7"/>
<keyword evidence="4" id="KW-0862">Zinc</keyword>
<organism evidence="6 7">
    <name type="scientific">Litorilinea aerophila</name>
    <dbReference type="NCBI Taxonomy" id="1204385"/>
    <lineage>
        <taxon>Bacteria</taxon>
        <taxon>Bacillati</taxon>
        <taxon>Chloroflexota</taxon>
        <taxon>Caldilineae</taxon>
        <taxon>Caldilineales</taxon>
        <taxon>Caldilineaceae</taxon>
        <taxon>Litorilinea</taxon>
    </lineage>
</organism>
<dbReference type="InParanoid" id="A0A540V9V7"/>
<sequence>MIVKGLTVGLLQENCYILGCEKTHRGVIVDPGDNARAILRLVREAGLTIEKIINTHAHLDHVLAVDPVREATGAPFYLHQADLPVLRDVPERARLWLDSEVDPIGDPDGFLEHGQLIEFGEEQLEVRFTPGHSPGHVVFVDHKNRQVFAGDTLFQGSIGRYDLPGADGPTLFRSIREQLLTLPDDYTVYPGHGPATTIGTERVFNPFVGEKAFHS</sequence>
<accession>A0A540V9V7</accession>
<keyword evidence="7" id="KW-1185">Reference proteome</keyword>
<dbReference type="Proteomes" id="UP000317371">
    <property type="component" value="Unassembled WGS sequence"/>
</dbReference>
<dbReference type="RefSeq" id="WP_141612120.1">
    <property type="nucleotide sequence ID" value="NZ_VIGC02000038.1"/>
</dbReference>
<dbReference type="Pfam" id="PF00753">
    <property type="entry name" value="Lactamase_B"/>
    <property type="match status" value="1"/>
</dbReference>
<dbReference type="PANTHER" id="PTHR46233">
    <property type="entry name" value="HYDROXYACYLGLUTATHIONE HYDROLASE GLOC"/>
    <property type="match status" value="1"/>
</dbReference>
<gene>
    <name evidence="6" type="ORF">FKZ61_20955</name>
</gene>
<dbReference type="GO" id="GO:0016787">
    <property type="term" value="F:hydrolase activity"/>
    <property type="evidence" value="ECO:0007669"/>
    <property type="project" value="UniProtKB-KW"/>
</dbReference>
<evidence type="ECO:0000256" key="3">
    <source>
        <dbReference type="ARBA" id="ARBA00022801"/>
    </source>
</evidence>
<keyword evidence="3 6" id="KW-0378">Hydrolase</keyword>
<evidence type="ECO:0000313" key="7">
    <source>
        <dbReference type="Proteomes" id="UP000317371"/>
    </source>
</evidence>
<evidence type="ECO:0000259" key="5">
    <source>
        <dbReference type="SMART" id="SM00849"/>
    </source>
</evidence>
<dbReference type="OrthoDB" id="9802248at2"/>
<dbReference type="FunCoup" id="A0A540V9V7">
    <property type="interactions" value="361"/>
</dbReference>
<reference evidence="6 7" key="1">
    <citation type="submission" date="2019-06" db="EMBL/GenBank/DDBJ databases">
        <title>Genome sequence of Litorilinea aerophila BAA-2444.</title>
        <authorList>
            <person name="Maclea K.S."/>
            <person name="Maurais E.G."/>
            <person name="Iannazzi L.C."/>
        </authorList>
    </citation>
    <scope>NUCLEOTIDE SEQUENCE [LARGE SCALE GENOMIC DNA]</scope>
    <source>
        <strain evidence="6 7">ATCC BAA-2444</strain>
    </source>
</reference>
<dbReference type="SUPFAM" id="SSF56281">
    <property type="entry name" value="Metallo-hydrolase/oxidoreductase"/>
    <property type="match status" value="1"/>
</dbReference>
<dbReference type="Gene3D" id="3.60.15.10">
    <property type="entry name" value="Ribonuclease Z/Hydroxyacylglutathione hydrolase-like"/>
    <property type="match status" value="1"/>
</dbReference>
<keyword evidence="2" id="KW-0479">Metal-binding</keyword>
<dbReference type="EMBL" id="VIGC01000038">
    <property type="protein sequence ID" value="TQE93512.1"/>
    <property type="molecule type" value="Genomic_DNA"/>
</dbReference>
<evidence type="ECO:0000313" key="6">
    <source>
        <dbReference type="EMBL" id="TQE93512.1"/>
    </source>
</evidence>
<proteinExistence type="predicted"/>
<comment type="caution">
    <text evidence="6">The sequence shown here is derived from an EMBL/GenBank/DDBJ whole genome shotgun (WGS) entry which is preliminary data.</text>
</comment>
<dbReference type="GO" id="GO:0046872">
    <property type="term" value="F:metal ion binding"/>
    <property type="evidence" value="ECO:0007669"/>
    <property type="project" value="UniProtKB-KW"/>
</dbReference>
<evidence type="ECO:0000256" key="4">
    <source>
        <dbReference type="ARBA" id="ARBA00022833"/>
    </source>
</evidence>